<organism evidence="1 2">
    <name type="scientific">Funneliformis geosporum</name>
    <dbReference type="NCBI Taxonomy" id="1117311"/>
    <lineage>
        <taxon>Eukaryota</taxon>
        <taxon>Fungi</taxon>
        <taxon>Fungi incertae sedis</taxon>
        <taxon>Mucoromycota</taxon>
        <taxon>Glomeromycotina</taxon>
        <taxon>Glomeromycetes</taxon>
        <taxon>Glomerales</taxon>
        <taxon>Glomeraceae</taxon>
        <taxon>Funneliformis</taxon>
    </lineage>
</organism>
<accession>A0A9W4SLK4</accession>
<gene>
    <name evidence="1" type="ORF">FWILDA_LOCUS6129</name>
</gene>
<dbReference type="AlphaFoldDB" id="A0A9W4SLK4"/>
<name>A0A9W4SLK4_9GLOM</name>
<dbReference type="EMBL" id="CAMKVN010001075">
    <property type="protein sequence ID" value="CAI2173525.1"/>
    <property type="molecule type" value="Genomic_DNA"/>
</dbReference>
<proteinExistence type="predicted"/>
<comment type="caution">
    <text evidence="1">The sequence shown here is derived from an EMBL/GenBank/DDBJ whole genome shotgun (WGS) entry which is preliminary data.</text>
</comment>
<sequence length="353" mass="40521">MRDILRFVRHVLAMNAFANKSTSAFLKAYCGEDIHIVDNRYQPRIGETGKHVAFVSTEAVMARVLVEKASKLSKPDNSSVRLDRIAYTNIVEARISFEITDHFDIVIAITNITTPVHKNSNELFRPPGHENIRAELANAQPNNLPTLIKGHSEWDSNIISYKIGKSPAVIIFIEVKHQKRLSSRYFIENLCSLLVRNRKKVRNEIRVEALIIKETDFDAVATSQNLNSEEAENLKFDQECSIPDTMTLKCFYMQNIYGKDMDDEIWDNLCNKKFQGYDEESAIKGLEAKDITQWEDTHYKAGYNSEKSVAEDLYKSYSAKHWKVIRELFQILGFTSIDNKHILSSNIVTETFT</sequence>
<reference evidence="1" key="1">
    <citation type="submission" date="2022-08" db="EMBL/GenBank/DDBJ databases">
        <authorList>
            <person name="Kallberg Y."/>
            <person name="Tangrot J."/>
            <person name="Rosling A."/>
        </authorList>
    </citation>
    <scope>NUCLEOTIDE SEQUENCE</scope>
    <source>
        <strain evidence="1">Wild A</strain>
    </source>
</reference>
<evidence type="ECO:0000313" key="2">
    <source>
        <dbReference type="Proteomes" id="UP001153678"/>
    </source>
</evidence>
<dbReference type="Proteomes" id="UP001153678">
    <property type="component" value="Unassembled WGS sequence"/>
</dbReference>
<keyword evidence="2" id="KW-1185">Reference proteome</keyword>
<evidence type="ECO:0000313" key="1">
    <source>
        <dbReference type="EMBL" id="CAI2173525.1"/>
    </source>
</evidence>
<protein>
    <submittedName>
        <fullName evidence="1">10894_t:CDS:1</fullName>
    </submittedName>
</protein>